<dbReference type="GO" id="GO:0009279">
    <property type="term" value="C:cell outer membrane"/>
    <property type="evidence" value="ECO:0007669"/>
    <property type="project" value="UniProtKB-SubCell"/>
</dbReference>
<dbReference type="InterPro" id="IPR023997">
    <property type="entry name" value="TonB-dep_OMP_SusC/RagA_CS"/>
</dbReference>
<comment type="similarity">
    <text evidence="2">Belongs to the TonB-dependent receptor family.</text>
</comment>
<dbReference type="SUPFAM" id="SSF56935">
    <property type="entry name" value="Porins"/>
    <property type="match status" value="1"/>
</dbReference>
<comment type="caution">
    <text evidence="5">The sequence shown here is derived from an EMBL/GenBank/DDBJ whole genome shotgun (WGS) entry which is preliminary data.</text>
</comment>
<keyword evidence="2" id="KW-0472">Membrane</keyword>
<dbReference type="InterPro" id="IPR018247">
    <property type="entry name" value="EF_Hand_1_Ca_BS"/>
</dbReference>
<evidence type="ECO:0000259" key="4">
    <source>
        <dbReference type="Pfam" id="PF07715"/>
    </source>
</evidence>
<accession>A0A7J4XNY0</accession>
<evidence type="ECO:0000256" key="3">
    <source>
        <dbReference type="SAM" id="SignalP"/>
    </source>
</evidence>
<dbReference type="Gene3D" id="2.60.40.1120">
    <property type="entry name" value="Carboxypeptidase-like, regulatory domain"/>
    <property type="match status" value="1"/>
</dbReference>
<dbReference type="GO" id="GO:0015344">
    <property type="term" value="F:siderophore uptake transmembrane transporter activity"/>
    <property type="evidence" value="ECO:0007669"/>
    <property type="project" value="TreeGrafter"/>
</dbReference>
<dbReference type="PROSITE" id="PS00018">
    <property type="entry name" value="EF_HAND_1"/>
    <property type="match status" value="1"/>
</dbReference>
<organism evidence="5 6">
    <name type="scientific">Bacteroides salyersiae</name>
    <dbReference type="NCBI Taxonomy" id="291644"/>
    <lineage>
        <taxon>Bacteria</taxon>
        <taxon>Pseudomonadati</taxon>
        <taxon>Bacteroidota</taxon>
        <taxon>Bacteroidia</taxon>
        <taxon>Bacteroidales</taxon>
        <taxon>Bacteroidaceae</taxon>
        <taxon>Bacteroides</taxon>
    </lineage>
</organism>
<evidence type="ECO:0000256" key="1">
    <source>
        <dbReference type="ARBA" id="ARBA00022729"/>
    </source>
</evidence>
<dbReference type="PANTHER" id="PTHR30069:SF29">
    <property type="entry name" value="HEMOGLOBIN AND HEMOGLOBIN-HAPTOGLOBIN-BINDING PROTEIN 1-RELATED"/>
    <property type="match status" value="1"/>
</dbReference>
<sequence>MKHLNLKLMLLLLLQFGIVNAQNQKVKGVVKDASGEPLIGVNVLLKGGTVGAITDLDGAFDLIVNDDKSVLVFSFVGFETKEVPVKGRNFLTVTLTEDNTQLEEIVVVGYGTQKRQEITGSVASVSRKEIMTVSTANITNALQGKIPGLNIKQNTGEPGTYDNSFNIRGLGTPMVIVDGIPRDNFDRIDPNEIESVSVLKDATAAVYGVRAANGVILVTTRKGTKGRTEINLNASYGIQGITKYPKSVDAYGYMELYNEAMANRGETTPTYSPDLITSGTPYANVNWYDEIVRKSVPQYQVNLTASGGTDRIQFFNSIGYYSEEGLWKSKSLDYERFNLRSNITAQITDQLTAEFQIGGFIDTKNAPPYDPADILKAIGAQVPIYEIYANGNPDYLGKQYNDDNNALIKSSNEYAGYRKTSNTQIQVTASLRWDIPFVKGLWAKALVAYDPKFYKSKLFSKQYRTYQYDKTSDSYSVANTSAMSSVTEWRSDTATPTTQLSLNYENKFQNKHNVKALLLFETRKWQTSDLSGNRNTLMDAVDQIYAGLIDDARSINGSADRNANVGLVGRFDYDYLSKYLVQASFRYDGSSKFYNKKWGFFPSLSLGWRISEESFFKDNISFVDNLKLRASIGRMGDDNVEPYLWMMAFNYPGDDSYVLGDGSLIPGVGVPQIPNVNATWYTSTTKNLGIDLSLWNAALTVEFDLFRRDRDGLLANRIVSVPGTFGATFAKENINSDMQEGFELVLGHNGKVRDFSYQLRGNFTYTLNRNKYVESVPSGNSYDNWRNNTNDRNSNILWMYQANGQFVSMDDIYNNPVLGGVYNKYSYLPGDIKYVDFNEDGMIDEWDMQPLMRNNTPIMNFGLTLSGQWKGLDLSMSFQGASMFNARMNASPLQWGGSAWDIFMDRWHKVDASGNVNSFDPDGEWVPGKYPSTRVQDPQNYGIESSFWYNNCTYLRLKNLEIGYTFPSKWTKFVGINSLRLYANGYNLFTIQSSASDYIDPENPGGGIDRYPIMRNFNFGINVNF</sequence>
<gene>
    <name evidence="5" type="ORF">F3F73_00805</name>
</gene>
<evidence type="ECO:0000256" key="2">
    <source>
        <dbReference type="PROSITE-ProRule" id="PRU01360"/>
    </source>
</evidence>
<dbReference type="Proteomes" id="UP000422221">
    <property type="component" value="Unassembled WGS sequence"/>
</dbReference>
<dbReference type="InterPro" id="IPR039426">
    <property type="entry name" value="TonB-dep_rcpt-like"/>
</dbReference>
<dbReference type="FunFam" id="2.170.130.10:FF:000003">
    <property type="entry name" value="SusC/RagA family TonB-linked outer membrane protein"/>
    <property type="match status" value="1"/>
</dbReference>
<evidence type="ECO:0000313" key="6">
    <source>
        <dbReference type="Proteomes" id="UP000422221"/>
    </source>
</evidence>
<dbReference type="NCBIfam" id="TIGR04057">
    <property type="entry name" value="SusC_RagA_signa"/>
    <property type="match status" value="1"/>
</dbReference>
<dbReference type="InterPro" id="IPR023996">
    <property type="entry name" value="TonB-dep_OMP_SusC/RagA"/>
</dbReference>
<keyword evidence="1 3" id="KW-0732">Signal</keyword>
<dbReference type="InterPro" id="IPR037066">
    <property type="entry name" value="Plug_dom_sf"/>
</dbReference>
<proteinExistence type="inferred from homology"/>
<name>A0A7J4XNY0_9BACE</name>
<dbReference type="PROSITE" id="PS52016">
    <property type="entry name" value="TONB_DEPENDENT_REC_3"/>
    <property type="match status" value="1"/>
</dbReference>
<dbReference type="AlphaFoldDB" id="A0A7J4XNY0"/>
<reference evidence="5 6" key="1">
    <citation type="journal article" date="2019" name="Nat. Med.">
        <title>A library of human gut bacterial isolates paired with longitudinal multiomics data enables mechanistic microbiome research.</title>
        <authorList>
            <person name="Poyet M."/>
            <person name="Groussin M."/>
            <person name="Gibbons S.M."/>
            <person name="Avila-Pacheco J."/>
            <person name="Jiang X."/>
            <person name="Kearney S.M."/>
            <person name="Perrotta A.R."/>
            <person name="Berdy B."/>
            <person name="Zhao S."/>
            <person name="Lieberman T.D."/>
            <person name="Swanson P.K."/>
            <person name="Smith M."/>
            <person name="Roesemann S."/>
            <person name="Alexander J.E."/>
            <person name="Rich S.A."/>
            <person name="Livny J."/>
            <person name="Vlamakis H."/>
            <person name="Clish C."/>
            <person name="Bullock K."/>
            <person name="Deik A."/>
            <person name="Scott J."/>
            <person name="Pierce K.A."/>
            <person name="Xavier R.J."/>
            <person name="Alm E.J."/>
        </authorList>
    </citation>
    <scope>NUCLEOTIDE SEQUENCE [LARGE SCALE GENOMIC DNA]</scope>
    <source>
        <strain evidence="5 6">BIOML-A10</strain>
    </source>
</reference>
<dbReference type="Pfam" id="PF07715">
    <property type="entry name" value="Plug"/>
    <property type="match status" value="1"/>
</dbReference>
<dbReference type="EMBL" id="VWMK01000001">
    <property type="protein sequence ID" value="KAA3770529.1"/>
    <property type="molecule type" value="Genomic_DNA"/>
</dbReference>
<protein>
    <submittedName>
        <fullName evidence="5">TonB-dependent receptor</fullName>
    </submittedName>
</protein>
<dbReference type="SUPFAM" id="SSF49464">
    <property type="entry name" value="Carboxypeptidase regulatory domain-like"/>
    <property type="match status" value="1"/>
</dbReference>
<dbReference type="InterPro" id="IPR008969">
    <property type="entry name" value="CarboxyPept-like_regulatory"/>
</dbReference>
<keyword evidence="2" id="KW-1134">Transmembrane beta strand</keyword>
<feature type="signal peptide" evidence="3">
    <location>
        <begin position="1"/>
        <end position="21"/>
    </location>
</feature>
<dbReference type="InterPro" id="IPR012910">
    <property type="entry name" value="Plug_dom"/>
</dbReference>
<evidence type="ECO:0000313" key="5">
    <source>
        <dbReference type="EMBL" id="KAA3770529.1"/>
    </source>
</evidence>
<dbReference type="Gene3D" id="2.170.130.10">
    <property type="entry name" value="TonB-dependent receptor, plug domain"/>
    <property type="match status" value="1"/>
</dbReference>
<comment type="subcellular location">
    <subcellularLocation>
        <location evidence="2">Cell outer membrane</location>
        <topology evidence="2">Multi-pass membrane protein</topology>
    </subcellularLocation>
</comment>
<dbReference type="RefSeq" id="WP_130057958.1">
    <property type="nucleotide sequence ID" value="NZ_CP083674.1"/>
</dbReference>
<dbReference type="GO" id="GO:0044718">
    <property type="term" value="P:siderophore transmembrane transport"/>
    <property type="evidence" value="ECO:0007669"/>
    <property type="project" value="TreeGrafter"/>
</dbReference>
<dbReference type="NCBIfam" id="TIGR04056">
    <property type="entry name" value="OMP_RagA_SusC"/>
    <property type="match status" value="1"/>
</dbReference>
<dbReference type="PANTHER" id="PTHR30069">
    <property type="entry name" value="TONB-DEPENDENT OUTER MEMBRANE RECEPTOR"/>
    <property type="match status" value="1"/>
</dbReference>
<keyword evidence="2" id="KW-0812">Transmembrane</keyword>
<feature type="domain" description="TonB-dependent receptor plug" evidence="4">
    <location>
        <begin position="115"/>
        <end position="215"/>
    </location>
</feature>
<keyword evidence="5" id="KW-0675">Receptor</keyword>
<keyword evidence="2" id="KW-0998">Cell outer membrane</keyword>
<dbReference type="FunFam" id="2.60.40.1120:FF:000003">
    <property type="entry name" value="Outer membrane protein Omp121"/>
    <property type="match status" value="1"/>
</dbReference>
<feature type="chain" id="PRO_5029558821" evidence="3">
    <location>
        <begin position="22"/>
        <end position="1025"/>
    </location>
</feature>
<keyword evidence="2" id="KW-0813">Transport</keyword>
<dbReference type="Pfam" id="PF13715">
    <property type="entry name" value="CarbopepD_reg_2"/>
    <property type="match status" value="1"/>
</dbReference>